<comment type="caution">
    <text evidence="1">The sequence shown here is derived from an EMBL/GenBank/DDBJ whole genome shotgun (WGS) entry which is preliminary data.</text>
</comment>
<dbReference type="Proteomes" id="UP000290289">
    <property type="component" value="Chromosome 10"/>
</dbReference>
<dbReference type="STRING" id="3750.A0A498IUA0"/>
<dbReference type="EMBL" id="RDQH01000336">
    <property type="protein sequence ID" value="RXH85754.1"/>
    <property type="molecule type" value="Genomic_DNA"/>
</dbReference>
<protein>
    <submittedName>
        <fullName evidence="1">Uncharacterized protein</fullName>
    </submittedName>
</protein>
<accession>A0A498IUA0</accession>
<reference evidence="1 2" key="1">
    <citation type="submission" date="2018-10" db="EMBL/GenBank/DDBJ databases">
        <title>A high-quality apple genome assembly.</title>
        <authorList>
            <person name="Hu J."/>
        </authorList>
    </citation>
    <scope>NUCLEOTIDE SEQUENCE [LARGE SCALE GENOMIC DNA]</scope>
    <source>
        <strain evidence="2">cv. HFTH1</strain>
        <tissue evidence="1">Young leaf</tissue>
    </source>
</reference>
<evidence type="ECO:0000313" key="2">
    <source>
        <dbReference type="Proteomes" id="UP000290289"/>
    </source>
</evidence>
<keyword evidence="2" id="KW-1185">Reference proteome</keyword>
<gene>
    <name evidence="1" type="ORF">DVH24_014338</name>
</gene>
<sequence length="96" mass="10781">MKEKPSIHLAQSEGRGFVINQNRSFGRNTSQRSQTKRRKEYLIQGLSKLEGLSIELSKVKKAATIGYDSLFHMCSALSNRVSEINKLLVESGIADR</sequence>
<organism evidence="1 2">
    <name type="scientific">Malus domestica</name>
    <name type="common">Apple</name>
    <name type="synonym">Pyrus malus</name>
    <dbReference type="NCBI Taxonomy" id="3750"/>
    <lineage>
        <taxon>Eukaryota</taxon>
        <taxon>Viridiplantae</taxon>
        <taxon>Streptophyta</taxon>
        <taxon>Embryophyta</taxon>
        <taxon>Tracheophyta</taxon>
        <taxon>Spermatophyta</taxon>
        <taxon>Magnoliopsida</taxon>
        <taxon>eudicotyledons</taxon>
        <taxon>Gunneridae</taxon>
        <taxon>Pentapetalae</taxon>
        <taxon>rosids</taxon>
        <taxon>fabids</taxon>
        <taxon>Rosales</taxon>
        <taxon>Rosaceae</taxon>
        <taxon>Amygdaloideae</taxon>
        <taxon>Maleae</taxon>
        <taxon>Malus</taxon>
    </lineage>
</organism>
<name>A0A498IUA0_MALDO</name>
<dbReference type="AlphaFoldDB" id="A0A498IUA0"/>
<proteinExistence type="predicted"/>
<evidence type="ECO:0000313" key="1">
    <source>
        <dbReference type="EMBL" id="RXH85754.1"/>
    </source>
</evidence>